<keyword evidence="1" id="KW-0472">Membrane</keyword>
<feature type="transmembrane region" description="Helical" evidence="1">
    <location>
        <begin position="132"/>
        <end position="152"/>
    </location>
</feature>
<reference evidence="2" key="1">
    <citation type="submission" date="2022-10" db="EMBL/GenBank/DDBJ databases">
        <title>The complete genomes of actinobacterial strains from the NBC collection.</title>
        <authorList>
            <person name="Joergensen T.S."/>
            <person name="Alvarez Arevalo M."/>
            <person name="Sterndorff E.B."/>
            <person name="Faurdal D."/>
            <person name="Vuksanovic O."/>
            <person name="Mourched A.-S."/>
            <person name="Charusanti P."/>
            <person name="Shaw S."/>
            <person name="Blin K."/>
            <person name="Weber T."/>
        </authorList>
    </citation>
    <scope>NUCLEOTIDE SEQUENCE</scope>
    <source>
        <strain evidence="2">NBC_00008</strain>
    </source>
</reference>
<feature type="transmembrane region" description="Helical" evidence="1">
    <location>
        <begin position="81"/>
        <end position="100"/>
    </location>
</feature>
<dbReference type="EMBL" id="CP108313">
    <property type="protein sequence ID" value="WTW72681.1"/>
    <property type="molecule type" value="Genomic_DNA"/>
</dbReference>
<feature type="transmembrane region" description="Helical" evidence="1">
    <location>
        <begin position="47"/>
        <end position="69"/>
    </location>
</feature>
<evidence type="ECO:0000313" key="2">
    <source>
        <dbReference type="EMBL" id="WTW72681.1"/>
    </source>
</evidence>
<proteinExistence type="predicted"/>
<keyword evidence="1" id="KW-0812">Transmembrane</keyword>
<sequence length="306" mass="32331">MTSHRRTLAALHLLLVWAAMAVMVPTLGFVLLASAWSGGFAATVPVLVLGVPLTVGLLSVTGIPVRALVPMCETASRRFGWAVAVFVLGTLGVLAGLAAYGGDVGLGSAGTRLALTGVPYAVAAALFVPNRWVRIGAVAVLAAAVAYGGFVGPAQSRERQRQAEVARYREHAELLYLAAAPAGMELSFTEAGPGYFLVEYRPTGRSRTGYADINVRPALTPALRCPEPVSKGDSCTVDAHGGMRTVHAFPGGRAISLTRRLPDAEAEVSSQTLDEPGLRRLLDALHPLSDQELRELMRGKKIDRKN</sequence>
<dbReference type="AlphaFoldDB" id="A0AAU2VYV2"/>
<protein>
    <submittedName>
        <fullName evidence="2">Uncharacterized protein</fullName>
    </submittedName>
</protein>
<accession>A0AAU2VYV2</accession>
<name>A0AAU2VYV2_9ACTN</name>
<organism evidence="2">
    <name type="scientific">Streptomyces sp. NBC_00008</name>
    <dbReference type="NCBI Taxonomy" id="2903610"/>
    <lineage>
        <taxon>Bacteria</taxon>
        <taxon>Bacillati</taxon>
        <taxon>Actinomycetota</taxon>
        <taxon>Actinomycetes</taxon>
        <taxon>Kitasatosporales</taxon>
        <taxon>Streptomycetaceae</taxon>
        <taxon>Streptomyces</taxon>
    </lineage>
</organism>
<evidence type="ECO:0000256" key="1">
    <source>
        <dbReference type="SAM" id="Phobius"/>
    </source>
</evidence>
<gene>
    <name evidence="2" type="ORF">OG398_32750</name>
</gene>
<keyword evidence="1" id="KW-1133">Transmembrane helix</keyword>